<sequence>MTAIHSVRRRAPNLPAPSLSLRPGLSTIPSHPHAPDQSRLGTRKGFPSQFEVRQSLSAALPHDHDKLNLSLQTLMTAQQEVPWDGFEAHACSVPDVAQDDEPWGGFQAHARSVVNIAEDEEPWDGFQAHARPVANIVQDEEPWNGYNRPAPILSPPSFSNISFSTPRQHAPVEEEDPTDEDLGKFEEDEGLGSDEEDGWFALGGAADKRRKRMEELENTPASRGYITALFQKFFQNTASVNSQTNSKSPPQEEDLYWGPNHRAAGVLKLQLKKFSATPAPHVGILFAHFLRKIIHSSILHAKLVVH</sequence>
<dbReference type="EMBL" id="JANKHO010001649">
    <property type="protein sequence ID" value="KAJ3500197.1"/>
    <property type="molecule type" value="Genomic_DNA"/>
</dbReference>
<proteinExistence type="predicted"/>
<feature type="region of interest" description="Disordered" evidence="1">
    <location>
        <begin position="163"/>
        <end position="199"/>
    </location>
</feature>
<comment type="caution">
    <text evidence="2">The sequence shown here is derived from an EMBL/GenBank/DDBJ whole genome shotgun (WGS) entry which is preliminary data.</text>
</comment>
<dbReference type="AlphaFoldDB" id="A0A9W8JRT5"/>
<feature type="region of interest" description="Disordered" evidence="1">
    <location>
        <begin position="1"/>
        <end position="44"/>
    </location>
</feature>
<evidence type="ECO:0000256" key="1">
    <source>
        <dbReference type="SAM" id="MobiDB-lite"/>
    </source>
</evidence>
<keyword evidence="3" id="KW-1185">Reference proteome</keyword>
<organism evidence="2 3">
    <name type="scientific">Agrocybe chaxingu</name>
    <dbReference type="NCBI Taxonomy" id="84603"/>
    <lineage>
        <taxon>Eukaryota</taxon>
        <taxon>Fungi</taxon>
        <taxon>Dikarya</taxon>
        <taxon>Basidiomycota</taxon>
        <taxon>Agaricomycotina</taxon>
        <taxon>Agaricomycetes</taxon>
        <taxon>Agaricomycetidae</taxon>
        <taxon>Agaricales</taxon>
        <taxon>Agaricineae</taxon>
        <taxon>Strophariaceae</taxon>
        <taxon>Agrocybe</taxon>
    </lineage>
</organism>
<gene>
    <name evidence="2" type="ORF">NLJ89_g9900</name>
</gene>
<feature type="compositionally biased region" description="Acidic residues" evidence="1">
    <location>
        <begin position="173"/>
        <end position="198"/>
    </location>
</feature>
<name>A0A9W8JRT5_9AGAR</name>
<accession>A0A9W8JRT5</accession>
<reference evidence="2" key="1">
    <citation type="submission" date="2022-07" db="EMBL/GenBank/DDBJ databases">
        <title>Genome Sequence of Agrocybe chaxingu.</title>
        <authorList>
            <person name="Buettner E."/>
        </authorList>
    </citation>
    <scope>NUCLEOTIDE SEQUENCE</scope>
    <source>
        <strain evidence="2">MP-N11</strain>
    </source>
</reference>
<feature type="compositionally biased region" description="Basic residues" evidence="1">
    <location>
        <begin position="1"/>
        <end position="11"/>
    </location>
</feature>
<dbReference type="Proteomes" id="UP001148786">
    <property type="component" value="Unassembled WGS sequence"/>
</dbReference>
<evidence type="ECO:0000313" key="3">
    <source>
        <dbReference type="Proteomes" id="UP001148786"/>
    </source>
</evidence>
<protein>
    <submittedName>
        <fullName evidence="2">Uncharacterized protein</fullName>
    </submittedName>
</protein>
<evidence type="ECO:0000313" key="2">
    <source>
        <dbReference type="EMBL" id="KAJ3500197.1"/>
    </source>
</evidence>